<protein>
    <submittedName>
        <fullName evidence="4">FAD-dependent oxidoreductase</fullName>
    </submittedName>
</protein>
<dbReference type="PANTHER" id="PTHR13789:SF309">
    <property type="entry name" value="PUTATIVE (AFU_ORTHOLOGUE AFUA_6G14510)-RELATED"/>
    <property type="match status" value="1"/>
</dbReference>
<feature type="domain" description="FAD-binding" evidence="3">
    <location>
        <begin position="4"/>
        <end position="348"/>
    </location>
</feature>
<sequence length="394" mass="41467">MTKQALVAGGGIAGTVAAIALQRAGWQPRLLESRPEGVADERGAFLTVAVNGLTALRALGLDPARVLAAGFATPTLAMSNGAGRRLALLPLGGPTADGTVTTTIRRADLYSSLRAVAAERGIPIEYERRLSGYTEHSAGVTVTFADGATAEGDLLVGADGLRSRVREVLNPGGPAPTYLGLLNAGGFTDRPVEADFDRTPGLMHMAFGRRAFFGWATAPGGAVWWFANPPSKRPVRPGDFTPESWRSHLIDLFADEAFPAAAIIRATGTAIGPWNTDDLRRVPIWHSSRVVLAGDAAHAVAPSSGQGASMAIEDAVVLGRCLATHPDDVPGALAAYEEVRRPRVEKVVAVGRRNGSGKTAGPIAATIRDAMLPTILKMAYRRGNPQSWILDHRV</sequence>
<keyword evidence="2" id="KW-0503">Monooxygenase</keyword>
<evidence type="ECO:0000313" key="5">
    <source>
        <dbReference type="Proteomes" id="UP001602245"/>
    </source>
</evidence>
<evidence type="ECO:0000256" key="1">
    <source>
        <dbReference type="ARBA" id="ARBA00023002"/>
    </source>
</evidence>
<dbReference type="Pfam" id="PF01494">
    <property type="entry name" value="FAD_binding_3"/>
    <property type="match status" value="1"/>
</dbReference>
<evidence type="ECO:0000256" key="2">
    <source>
        <dbReference type="ARBA" id="ARBA00023033"/>
    </source>
</evidence>
<dbReference type="InterPro" id="IPR050493">
    <property type="entry name" value="FAD-dep_Monooxygenase_BioMet"/>
</dbReference>
<dbReference type="Gene3D" id="3.50.50.60">
    <property type="entry name" value="FAD/NAD(P)-binding domain"/>
    <property type="match status" value="1"/>
</dbReference>
<organism evidence="4 5">
    <name type="scientific">Paractinoplanes globisporus</name>
    <dbReference type="NCBI Taxonomy" id="113565"/>
    <lineage>
        <taxon>Bacteria</taxon>
        <taxon>Bacillati</taxon>
        <taxon>Actinomycetota</taxon>
        <taxon>Actinomycetes</taxon>
        <taxon>Micromonosporales</taxon>
        <taxon>Micromonosporaceae</taxon>
        <taxon>Paractinoplanes</taxon>
    </lineage>
</organism>
<dbReference type="PRINTS" id="PR00420">
    <property type="entry name" value="RNGMNOXGNASE"/>
</dbReference>
<keyword evidence="1" id="KW-0560">Oxidoreductase</keyword>
<evidence type="ECO:0000313" key="4">
    <source>
        <dbReference type="EMBL" id="MFF5293565.1"/>
    </source>
</evidence>
<accession>A0ABW6WM80</accession>
<reference evidence="4 5" key="1">
    <citation type="submission" date="2024-10" db="EMBL/GenBank/DDBJ databases">
        <title>The Natural Products Discovery Center: Release of the First 8490 Sequenced Strains for Exploring Actinobacteria Biosynthetic Diversity.</title>
        <authorList>
            <person name="Kalkreuter E."/>
            <person name="Kautsar S.A."/>
            <person name="Yang D."/>
            <person name="Bader C.D."/>
            <person name="Teijaro C.N."/>
            <person name="Fluegel L."/>
            <person name="Davis C.M."/>
            <person name="Simpson J.R."/>
            <person name="Lauterbach L."/>
            <person name="Steele A.D."/>
            <person name="Gui C."/>
            <person name="Meng S."/>
            <person name="Li G."/>
            <person name="Viehrig K."/>
            <person name="Ye F."/>
            <person name="Su P."/>
            <person name="Kiefer A.F."/>
            <person name="Nichols A."/>
            <person name="Cepeda A.J."/>
            <person name="Yan W."/>
            <person name="Fan B."/>
            <person name="Jiang Y."/>
            <person name="Adhikari A."/>
            <person name="Zheng C.-J."/>
            <person name="Schuster L."/>
            <person name="Cowan T.M."/>
            <person name="Smanski M.J."/>
            <person name="Chevrette M.G."/>
            <person name="De Carvalho L.P.S."/>
            <person name="Shen B."/>
        </authorList>
    </citation>
    <scope>NUCLEOTIDE SEQUENCE [LARGE SCALE GENOMIC DNA]</scope>
    <source>
        <strain evidence="4 5">NPDC000087</strain>
    </source>
</reference>
<proteinExistence type="predicted"/>
<dbReference type="SUPFAM" id="SSF51905">
    <property type="entry name" value="FAD/NAD(P)-binding domain"/>
    <property type="match status" value="1"/>
</dbReference>
<dbReference type="InterPro" id="IPR036188">
    <property type="entry name" value="FAD/NAD-bd_sf"/>
</dbReference>
<evidence type="ECO:0000259" key="3">
    <source>
        <dbReference type="Pfam" id="PF01494"/>
    </source>
</evidence>
<dbReference type="Proteomes" id="UP001602245">
    <property type="component" value="Unassembled WGS sequence"/>
</dbReference>
<comment type="caution">
    <text evidence="4">The sequence shown here is derived from an EMBL/GenBank/DDBJ whole genome shotgun (WGS) entry which is preliminary data.</text>
</comment>
<keyword evidence="5" id="KW-1185">Reference proteome</keyword>
<gene>
    <name evidence="4" type="ORF">ACFY35_29385</name>
</gene>
<dbReference type="EMBL" id="JBIAZU010000005">
    <property type="protein sequence ID" value="MFF5293565.1"/>
    <property type="molecule type" value="Genomic_DNA"/>
</dbReference>
<dbReference type="RefSeq" id="WP_020513199.1">
    <property type="nucleotide sequence ID" value="NZ_JBIAZU010000005.1"/>
</dbReference>
<dbReference type="PANTHER" id="PTHR13789">
    <property type="entry name" value="MONOOXYGENASE"/>
    <property type="match status" value="1"/>
</dbReference>
<name>A0ABW6WM80_9ACTN</name>
<dbReference type="InterPro" id="IPR002938">
    <property type="entry name" value="FAD-bd"/>
</dbReference>